<evidence type="ECO:0000259" key="5">
    <source>
        <dbReference type="PROSITE" id="PS50977"/>
    </source>
</evidence>
<dbReference type="PANTHER" id="PTHR47506">
    <property type="entry name" value="TRANSCRIPTIONAL REGULATORY PROTEIN"/>
    <property type="match status" value="1"/>
</dbReference>
<proteinExistence type="predicted"/>
<accession>A0A840ISP5</accession>
<keyword evidence="3" id="KW-0804">Transcription</keyword>
<dbReference type="PROSITE" id="PS50977">
    <property type="entry name" value="HTH_TETR_2"/>
    <property type="match status" value="1"/>
</dbReference>
<evidence type="ECO:0000313" key="6">
    <source>
        <dbReference type="EMBL" id="MBB4684397.1"/>
    </source>
</evidence>
<organism evidence="6 7">
    <name type="scientific">Amycolatopsis jiangsuensis</name>
    <dbReference type="NCBI Taxonomy" id="1181879"/>
    <lineage>
        <taxon>Bacteria</taxon>
        <taxon>Bacillati</taxon>
        <taxon>Actinomycetota</taxon>
        <taxon>Actinomycetes</taxon>
        <taxon>Pseudonocardiales</taxon>
        <taxon>Pseudonocardiaceae</taxon>
        <taxon>Amycolatopsis</taxon>
    </lineage>
</organism>
<protein>
    <submittedName>
        <fullName evidence="6">TetR/AcrR family transcriptional repressor of lmrAB and yxaGH operons</fullName>
    </submittedName>
</protein>
<dbReference type="PANTHER" id="PTHR47506:SF3">
    <property type="entry name" value="HTH-TYPE TRANSCRIPTIONAL REGULATOR LMRA"/>
    <property type="match status" value="1"/>
</dbReference>
<dbReference type="AlphaFoldDB" id="A0A840ISP5"/>
<feature type="domain" description="HTH tetR-type" evidence="5">
    <location>
        <begin position="5"/>
        <end position="65"/>
    </location>
</feature>
<dbReference type="InterPro" id="IPR054156">
    <property type="entry name" value="YxaF_TetR_C"/>
</dbReference>
<dbReference type="SUPFAM" id="SSF46689">
    <property type="entry name" value="Homeodomain-like"/>
    <property type="match status" value="1"/>
</dbReference>
<gene>
    <name evidence="6" type="ORF">BJY18_001882</name>
</gene>
<dbReference type="InterPro" id="IPR009057">
    <property type="entry name" value="Homeodomain-like_sf"/>
</dbReference>
<evidence type="ECO:0000256" key="4">
    <source>
        <dbReference type="PROSITE-ProRule" id="PRU00335"/>
    </source>
</evidence>
<dbReference type="RefSeq" id="WP_184779431.1">
    <property type="nucleotide sequence ID" value="NZ_JACHMG010000001.1"/>
</dbReference>
<evidence type="ECO:0000313" key="7">
    <source>
        <dbReference type="Proteomes" id="UP000581769"/>
    </source>
</evidence>
<feature type="DNA-binding region" description="H-T-H motif" evidence="4">
    <location>
        <begin position="28"/>
        <end position="47"/>
    </location>
</feature>
<dbReference type="Pfam" id="PF21993">
    <property type="entry name" value="TetR_C_13_2"/>
    <property type="match status" value="1"/>
</dbReference>
<keyword evidence="1" id="KW-0805">Transcription regulation</keyword>
<dbReference type="GO" id="GO:0003677">
    <property type="term" value="F:DNA binding"/>
    <property type="evidence" value="ECO:0007669"/>
    <property type="project" value="UniProtKB-UniRule"/>
</dbReference>
<comment type="caution">
    <text evidence="6">The sequence shown here is derived from an EMBL/GenBank/DDBJ whole genome shotgun (WGS) entry which is preliminary data.</text>
</comment>
<keyword evidence="7" id="KW-1185">Reference proteome</keyword>
<dbReference type="InterPro" id="IPR001647">
    <property type="entry name" value="HTH_TetR"/>
</dbReference>
<keyword evidence="2 4" id="KW-0238">DNA-binding</keyword>
<dbReference type="EMBL" id="JACHMG010000001">
    <property type="protein sequence ID" value="MBB4684397.1"/>
    <property type="molecule type" value="Genomic_DNA"/>
</dbReference>
<dbReference type="InterPro" id="IPR036271">
    <property type="entry name" value="Tet_transcr_reg_TetR-rel_C_sf"/>
</dbReference>
<evidence type="ECO:0000256" key="1">
    <source>
        <dbReference type="ARBA" id="ARBA00023015"/>
    </source>
</evidence>
<evidence type="ECO:0000256" key="3">
    <source>
        <dbReference type="ARBA" id="ARBA00023163"/>
    </source>
</evidence>
<evidence type="ECO:0000256" key="2">
    <source>
        <dbReference type="ARBA" id="ARBA00023125"/>
    </source>
</evidence>
<dbReference type="Pfam" id="PF00440">
    <property type="entry name" value="TetR_N"/>
    <property type="match status" value="1"/>
</dbReference>
<name>A0A840ISP5_9PSEU</name>
<reference evidence="6 7" key="1">
    <citation type="submission" date="2020-08" db="EMBL/GenBank/DDBJ databases">
        <title>Sequencing the genomes of 1000 actinobacteria strains.</title>
        <authorList>
            <person name="Klenk H.-P."/>
        </authorList>
    </citation>
    <scope>NUCLEOTIDE SEQUENCE [LARGE SCALE GENOMIC DNA]</scope>
    <source>
        <strain evidence="6 7">DSM 45859</strain>
    </source>
</reference>
<sequence>MGQRTDTRDRIIKASLQAMREKGYGATAISDIVDASGAPRGSVTFHFKGGKDEIAREVIALRTAQVLGALDQVAAESTSAADLLGTSIDRIAAEFADSGFVLGCPVVPITIERAAQAPEIRQAGAEFFQAWCASLVRGLTSHGIDATRADRIAILAVTAAEGALAISRVEQSPAVFTAVREELMALVTP</sequence>
<dbReference type="SUPFAM" id="SSF48498">
    <property type="entry name" value="Tetracyclin repressor-like, C-terminal domain"/>
    <property type="match status" value="1"/>
</dbReference>
<dbReference type="Gene3D" id="1.10.357.10">
    <property type="entry name" value="Tetracycline Repressor, domain 2"/>
    <property type="match status" value="1"/>
</dbReference>
<dbReference type="Proteomes" id="UP000581769">
    <property type="component" value="Unassembled WGS sequence"/>
</dbReference>